<dbReference type="SUPFAM" id="SSF46565">
    <property type="entry name" value="Chaperone J-domain"/>
    <property type="match status" value="1"/>
</dbReference>
<reference evidence="13 14" key="1">
    <citation type="journal article" date="2019" name="Int. J. Syst. Evol. Microbiol.">
        <title>The Global Catalogue of Microorganisms (GCM) 10K type strain sequencing project: providing services to taxonomists for standard genome sequencing and annotation.</title>
        <authorList>
            <consortium name="The Broad Institute Genomics Platform"/>
            <consortium name="The Broad Institute Genome Sequencing Center for Infectious Disease"/>
            <person name="Wu L."/>
            <person name="Ma J."/>
        </authorList>
    </citation>
    <scope>NUCLEOTIDE SEQUENCE [LARGE SCALE GENOMIC DNA]</scope>
    <source>
        <strain evidence="13 14">JCM 15592</strain>
    </source>
</reference>
<feature type="repeat" description="CXXCXGXG motif" evidence="9">
    <location>
        <begin position="155"/>
        <end position="162"/>
    </location>
</feature>
<dbReference type="SUPFAM" id="SSF49493">
    <property type="entry name" value="HSP40/DnaJ peptide-binding domain"/>
    <property type="match status" value="2"/>
</dbReference>
<comment type="subunit">
    <text evidence="9">Homodimer.</text>
</comment>
<dbReference type="NCBIfam" id="NF008035">
    <property type="entry name" value="PRK10767.1"/>
    <property type="match status" value="1"/>
</dbReference>
<feature type="repeat" description="CXXCXGXG motif" evidence="9">
    <location>
        <begin position="138"/>
        <end position="145"/>
    </location>
</feature>
<evidence type="ECO:0000256" key="7">
    <source>
        <dbReference type="ARBA" id="ARBA00023016"/>
    </source>
</evidence>
<evidence type="ECO:0000256" key="3">
    <source>
        <dbReference type="ARBA" id="ARBA00022723"/>
    </source>
</evidence>
<feature type="binding site" evidence="9">
    <location>
        <position position="158"/>
    </location>
    <ligand>
        <name>Zn(2+)</name>
        <dbReference type="ChEBI" id="CHEBI:29105"/>
        <label>2</label>
    </ligand>
</feature>
<dbReference type="InterPro" id="IPR018253">
    <property type="entry name" value="DnaJ_domain_CS"/>
</dbReference>
<keyword evidence="14" id="KW-1185">Reference proteome</keyword>
<dbReference type="PROSITE" id="PS00636">
    <property type="entry name" value="DNAJ_1"/>
    <property type="match status" value="1"/>
</dbReference>
<dbReference type="PRINTS" id="PR00625">
    <property type="entry name" value="JDOMAIN"/>
</dbReference>
<keyword evidence="5 9" id="KW-0863">Zinc-finger</keyword>
<feature type="binding site" evidence="9">
    <location>
        <position position="198"/>
    </location>
    <ligand>
        <name>Zn(2+)</name>
        <dbReference type="ChEBI" id="CHEBI:29105"/>
        <label>1</label>
    </ligand>
</feature>
<feature type="binding site" evidence="9">
    <location>
        <position position="141"/>
    </location>
    <ligand>
        <name>Zn(2+)</name>
        <dbReference type="ChEBI" id="CHEBI:29105"/>
        <label>1</label>
    </ligand>
</feature>
<protein>
    <recommendedName>
        <fullName evidence="9">Chaperone protein DnaJ</fullName>
    </recommendedName>
</protein>
<comment type="domain">
    <text evidence="9">The J domain is necessary and sufficient to stimulate DnaK ATPase activity. Zinc center 1 plays an important role in the autonomous, DnaK-independent chaperone activity of DnaJ. Zinc center 2 is essential for interaction with DnaK and for DnaJ activity.</text>
</comment>
<keyword evidence="4 9" id="KW-0677">Repeat</keyword>
<feature type="binding site" evidence="9">
    <location>
        <position position="181"/>
    </location>
    <ligand>
        <name>Zn(2+)</name>
        <dbReference type="ChEBI" id="CHEBI:29105"/>
        <label>2</label>
    </ligand>
</feature>
<dbReference type="InterPro" id="IPR001623">
    <property type="entry name" value="DnaJ_domain"/>
</dbReference>
<evidence type="ECO:0000256" key="9">
    <source>
        <dbReference type="HAMAP-Rule" id="MF_01152"/>
    </source>
</evidence>
<evidence type="ECO:0000259" key="12">
    <source>
        <dbReference type="PROSITE" id="PS51188"/>
    </source>
</evidence>
<keyword evidence="3 9" id="KW-0479">Metal-binding</keyword>
<accession>A0ABN2LVK0</accession>
<comment type="subcellular location">
    <subcellularLocation>
        <location evidence="9">Cytoplasm</location>
    </subcellularLocation>
</comment>
<dbReference type="Pfam" id="PF00684">
    <property type="entry name" value="DnaJ_CXXCXGXG"/>
    <property type="match status" value="1"/>
</dbReference>
<keyword evidence="7 9" id="KW-0346">Stress response</keyword>
<evidence type="ECO:0000313" key="13">
    <source>
        <dbReference type="EMBL" id="GAA1800211.1"/>
    </source>
</evidence>
<dbReference type="SMART" id="SM00271">
    <property type="entry name" value="DnaJ"/>
    <property type="match status" value="1"/>
</dbReference>
<feature type="zinc finger region" description="CR-type" evidence="10">
    <location>
        <begin position="125"/>
        <end position="207"/>
    </location>
</feature>
<comment type="function">
    <text evidence="9">Participates actively in the response to hyperosmotic and heat shock by preventing the aggregation of stress-denatured proteins and by disaggregating proteins, also in an autonomous, DnaK-independent fashion. Unfolded proteins bind initially to DnaJ; upon interaction with the DnaJ-bound protein, DnaK hydrolyzes its bound ATP, resulting in the formation of a stable complex. GrpE releases ADP from DnaK; ATP binding to DnaK triggers the release of the substrate protein, thus completing the reaction cycle. Several rounds of ATP-dependent interactions between DnaJ, DnaK and GrpE are required for fully efficient folding. Also involved, together with DnaK and GrpE, in the DNA replication of plasmids through activation of initiation proteins.</text>
</comment>
<dbReference type="Proteomes" id="UP001499938">
    <property type="component" value="Unassembled WGS sequence"/>
</dbReference>
<comment type="caution">
    <text evidence="13">The sequence shown here is derived from an EMBL/GenBank/DDBJ whole genome shotgun (WGS) entry which is preliminary data.</text>
</comment>
<dbReference type="CDD" id="cd06257">
    <property type="entry name" value="DnaJ"/>
    <property type="match status" value="1"/>
</dbReference>
<feature type="repeat" description="CXXCXGXG motif" evidence="9">
    <location>
        <begin position="195"/>
        <end position="202"/>
    </location>
</feature>
<evidence type="ECO:0000256" key="5">
    <source>
        <dbReference type="ARBA" id="ARBA00022771"/>
    </source>
</evidence>
<comment type="cofactor">
    <cofactor evidence="9">
        <name>Zn(2+)</name>
        <dbReference type="ChEBI" id="CHEBI:29105"/>
    </cofactor>
    <text evidence="9">Binds 2 Zn(2+) ions per monomer.</text>
</comment>
<feature type="binding site" evidence="9">
    <location>
        <position position="195"/>
    </location>
    <ligand>
        <name>Zn(2+)</name>
        <dbReference type="ChEBI" id="CHEBI:29105"/>
        <label>1</label>
    </ligand>
</feature>
<evidence type="ECO:0000313" key="14">
    <source>
        <dbReference type="Proteomes" id="UP001499938"/>
    </source>
</evidence>
<gene>
    <name evidence="9 13" type="primary">dnaJ</name>
    <name evidence="13" type="ORF">GCM10009811_25110</name>
</gene>
<dbReference type="RefSeq" id="WP_344085869.1">
    <property type="nucleotide sequence ID" value="NZ_BAAAPO010000039.1"/>
</dbReference>
<dbReference type="InterPro" id="IPR036410">
    <property type="entry name" value="HSP_DnaJ_Cys-rich_dom_sf"/>
</dbReference>
<keyword evidence="8 9" id="KW-0143">Chaperone</keyword>
<dbReference type="Gene3D" id="2.60.260.20">
    <property type="entry name" value="Urease metallochaperone UreE, N-terminal domain"/>
    <property type="match status" value="2"/>
</dbReference>
<dbReference type="CDD" id="cd10719">
    <property type="entry name" value="DnaJ_zf"/>
    <property type="match status" value="1"/>
</dbReference>
<organism evidence="13 14">
    <name type="scientific">Nostocoides veronense</name>
    <dbReference type="NCBI Taxonomy" id="330836"/>
    <lineage>
        <taxon>Bacteria</taxon>
        <taxon>Bacillati</taxon>
        <taxon>Actinomycetota</taxon>
        <taxon>Actinomycetes</taxon>
        <taxon>Micrococcales</taxon>
        <taxon>Intrasporangiaceae</taxon>
        <taxon>Nostocoides</taxon>
    </lineage>
</organism>
<dbReference type="EMBL" id="BAAAPO010000039">
    <property type="protein sequence ID" value="GAA1800211.1"/>
    <property type="molecule type" value="Genomic_DNA"/>
</dbReference>
<dbReference type="PROSITE" id="PS50076">
    <property type="entry name" value="DNAJ_2"/>
    <property type="match status" value="1"/>
</dbReference>
<evidence type="ECO:0000259" key="11">
    <source>
        <dbReference type="PROSITE" id="PS50076"/>
    </source>
</evidence>
<dbReference type="InterPro" id="IPR002939">
    <property type="entry name" value="DnaJ_C"/>
</dbReference>
<evidence type="ECO:0000256" key="6">
    <source>
        <dbReference type="ARBA" id="ARBA00022833"/>
    </source>
</evidence>
<evidence type="ECO:0000256" key="2">
    <source>
        <dbReference type="ARBA" id="ARBA00022705"/>
    </source>
</evidence>
<dbReference type="PANTHER" id="PTHR43096:SF48">
    <property type="entry name" value="CHAPERONE PROTEIN DNAJ"/>
    <property type="match status" value="1"/>
</dbReference>
<dbReference type="Gene3D" id="2.10.230.10">
    <property type="entry name" value="Heat shock protein DnaJ, cysteine-rich domain"/>
    <property type="match status" value="1"/>
</dbReference>
<evidence type="ECO:0000256" key="10">
    <source>
        <dbReference type="PROSITE-ProRule" id="PRU00546"/>
    </source>
</evidence>
<evidence type="ECO:0000256" key="1">
    <source>
        <dbReference type="ARBA" id="ARBA00022490"/>
    </source>
</evidence>
<dbReference type="Pfam" id="PF01556">
    <property type="entry name" value="DnaJ_C"/>
    <property type="match status" value="1"/>
</dbReference>
<evidence type="ECO:0000256" key="4">
    <source>
        <dbReference type="ARBA" id="ARBA00022737"/>
    </source>
</evidence>
<dbReference type="PROSITE" id="PS51188">
    <property type="entry name" value="ZF_CR"/>
    <property type="match status" value="1"/>
</dbReference>
<dbReference type="Pfam" id="PF00226">
    <property type="entry name" value="DnaJ"/>
    <property type="match status" value="1"/>
</dbReference>
<keyword evidence="2 9" id="KW-0235">DNA replication</keyword>
<dbReference type="InterPro" id="IPR008971">
    <property type="entry name" value="HSP40/DnaJ_pept-bd"/>
</dbReference>
<dbReference type="NCBIfam" id="NF010871">
    <property type="entry name" value="PRK14278.1"/>
    <property type="match status" value="1"/>
</dbReference>
<dbReference type="InterPro" id="IPR001305">
    <property type="entry name" value="HSP_DnaJ_Cys-rich_dom"/>
</dbReference>
<evidence type="ECO:0000256" key="8">
    <source>
        <dbReference type="ARBA" id="ARBA00023186"/>
    </source>
</evidence>
<keyword evidence="1 9" id="KW-0963">Cytoplasm</keyword>
<feature type="binding site" evidence="9">
    <location>
        <position position="138"/>
    </location>
    <ligand>
        <name>Zn(2+)</name>
        <dbReference type="ChEBI" id="CHEBI:29105"/>
        <label>1</label>
    </ligand>
</feature>
<keyword evidence="6 9" id="KW-0862">Zinc</keyword>
<dbReference type="CDD" id="cd10747">
    <property type="entry name" value="DnaJ_C"/>
    <property type="match status" value="1"/>
</dbReference>
<sequence>MNDYYQDLGVSRDASPEAIKQAYRRLARKLHPDVNPGAEAEEEFKKVSQAYDVLSDPDKRRQYDMGNDPYGGQQAGFGQGFSFSDIMDAFFGGAAGPSRGPRSRTSRGQDGLVRLPIDLVDAVFGGEKDLTIETAATCGTCKGDGSQPGTGRRKCEVCAGRGEVQQVQRSFLGQVMTSRPCQACQGYGEVLVNPCFECSGHGRVRTQRTLTIGIPAGVDTGTRIHLAGEGEVGPGGGPAGDLYVEVSVAPDPVFTRRGDDLHASLPVPMTAAALGARMKLDTFDGAQEIDIKPGTQPGETMTLRGLGVTHLRAGGRGDIIVHADVRTPTKIDAEQEALLRQLATLRDEEAPAGRLAAGDHGLMGKLRDAFKPR</sequence>
<dbReference type="Gene3D" id="1.10.287.110">
    <property type="entry name" value="DnaJ domain"/>
    <property type="match status" value="1"/>
</dbReference>
<feature type="domain" description="J" evidence="11">
    <location>
        <begin position="3"/>
        <end position="67"/>
    </location>
</feature>
<dbReference type="SUPFAM" id="SSF57938">
    <property type="entry name" value="DnaJ/Hsp40 cysteine-rich domain"/>
    <property type="match status" value="1"/>
</dbReference>
<feature type="binding site" evidence="9">
    <location>
        <position position="155"/>
    </location>
    <ligand>
        <name>Zn(2+)</name>
        <dbReference type="ChEBI" id="CHEBI:29105"/>
        <label>2</label>
    </ligand>
</feature>
<dbReference type="InterPro" id="IPR012724">
    <property type="entry name" value="DnaJ"/>
</dbReference>
<feature type="binding site" evidence="9">
    <location>
        <position position="184"/>
    </location>
    <ligand>
        <name>Zn(2+)</name>
        <dbReference type="ChEBI" id="CHEBI:29105"/>
        <label>2</label>
    </ligand>
</feature>
<name>A0ABN2LVK0_9MICO</name>
<dbReference type="InterPro" id="IPR036869">
    <property type="entry name" value="J_dom_sf"/>
</dbReference>
<comment type="similarity">
    <text evidence="9">Belongs to the DnaJ family.</text>
</comment>
<feature type="domain" description="CR-type" evidence="12">
    <location>
        <begin position="125"/>
        <end position="207"/>
    </location>
</feature>
<dbReference type="HAMAP" id="MF_01152">
    <property type="entry name" value="DnaJ"/>
    <property type="match status" value="1"/>
</dbReference>
<feature type="repeat" description="CXXCXGXG motif" evidence="9">
    <location>
        <begin position="181"/>
        <end position="188"/>
    </location>
</feature>
<dbReference type="PANTHER" id="PTHR43096">
    <property type="entry name" value="DNAJ HOMOLOG 1, MITOCHONDRIAL-RELATED"/>
    <property type="match status" value="1"/>
</dbReference>
<proteinExistence type="inferred from homology"/>